<dbReference type="CDD" id="cd06259">
    <property type="entry name" value="YdcF-like"/>
    <property type="match status" value="1"/>
</dbReference>
<evidence type="ECO:0000259" key="1">
    <source>
        <dbReference type="Pfam" id="PF02698"/>
    </source>
</evidence>
<dbReference type="PANTHER" id="PTHR30336">
    <property type="entry name" value="INNER MEMBRANE PROTEIN, PROBABLE PERMEASE"/>
    <property type="match status" value="1"/>
</dbReference>
<dbReference type="GO" id="GO:0005886">
    <property type="term" value="C:plasma membrane"/>
    <property type="evidence" value="ECO:0007669"/>
    <property type="project" value="TreeGrafter"/>
</dbReference>
<accession>A0A0W7WGP5</accession>
<evidence type="ECO:0000313" key="2">
    <source>
        <dbReference type="EMBL" id="KUF09788.1"/>
    </source>
</evidence>
<evidence type="ECO:0000313" key="3">
    <source>
        <dbReference type="Proteomes" id="UP000054396"/>
    </source>
</evidence>
<sequence length="163" mass="17070">MTDARRPVALVLGAAVWPGGVASPSLSRRALHAADLWHAGHIGAIIASGGEGRHGPAEAEVIAGLCHAAGVAPEALHLEPRATTTEENIRLSLPLLEALGHPPVVLVTERYHAPRALLVARRAGLSARADWPPATPLPSRRALSLRLREAGAFAWYALAGKGR</sequence>
<organism evidence="2 3">
    <name type="scientific">Pseudoponticoccus marisrubri</name>
    <dbReference type="NCBI Taxonomy" id="1685382"/>
    <lineage>
        <taxon>Bacteria</taxon>
        <taxon>Pseudomonadati</taxon>
        <taxon>Pseudomonadota</taxon>
        <taxon>Alphaproteobacteria</taxon>
        <taxon>Rhodobacterales</taxon>
        <taxon>Roseobacteraceae</taxon>
        <taxon>Pseudoponticoccus</taxon>
    </lineage>
</organism>
<keyword evidence="3" id="KW-1185">Reference proteome</keyword>
<dbReference type="AlphaFoldDB" id="A0A0W7WGP5"/>
<dbReference type="OrthoDB" id="9809813at2"/>
<comment type="caution">
    <text evidence="2">The sequence shown here is derived from an EMBL/GenBank/DDBJ whole genome shotgun (WGS) entry which is preliminary data.</text>
</comment>
<dbReference type="Gene3D" id="3.40.50.620">
    <property type="entry name" value="HUPs"/>
    <property type="match status" value="1"/>
</dbReference>
<dbReference type="RefSeq" id="WP_058863062.1">
    <property type="nucleotide sequence ID" value="NZ_LPXO01000010.1"/>
</dbReference>
<gene>
    <name evidence="2" type="ORF">AVJ23_15160</name>
</gene>
<dbReference type="InterPro" id="IPR051599">
    <property type="entry name" value="Cell_Envelope_Assoc"/>
</dbReference>
<proteinExistence type="predicted"/>
<name>A0A0W7WGP5_9RHOB</name>
<reference evidence="2 3" key="1">
    <citation type="submission" date="2015-12" db="EMBL/GenBank/DDBJ databases">
        <authorList>
            <person name="Shamseldin A."/>
            <person name="Moawad H."/>
            <person name="Abd El-Rahim W.M."/>
            <person name="Sadowsky M.J."/>
        </authorList>
    </citation>
    <scope>NUCLEOTIDE SEQUENCE [LARGE SCALE GENOMIC DNA]</scope>
    <source>
        <strain evidence="2 3">SJ5A-1</strain>
    </source>
</reference>
<dbReference type="STRING" id="1685382.AVJ23_15160"/>
<dbReference type="InterPro" id="IPR014729">
    <property type="entry name" value="Rossmann-like_a/b/a_fold"/>
</dbReference>
<dbReference type="Pfam" id="PF02698">
    <property type="entry name" value="DUF218"/>
    <property type="match status" value="1"/>
</dbReference>
<feature type="domain" description="DUF218" evidence="1">
    <location>
        <begin position="8"/>
        <end position="144"/>
    </location>
</feature>
<dbReference type="PANTHER" id="PTHR30336:SF20">
    <property type="entry name" value="DUF218 DOMAIN-CONTAINING PROTEIN"/>
    <property type="match status" value="1"/>
</dbReference>
<dbReference type="InterPro" id="IPR003848">
    <property type="entry name" value="DUF218"/>
</dbReference>
<dbReference type="EMBL" id="LPXO01000010">
    <property type="protein sequence ID" value="KUF09788.1"/>
    <property type="molecule type" value="Genomic_DNA"/>
</dbReference>
<dbReference type="Proteomes" id="UP000054396">
    <property type="component" value="Unassembled WGS sequence"/>
</dbReference>
<protein>
    <recommendedName>
        <fullName evidence="1">DUF218 domain-containing protein</fullName>
    </recommendedName>
</protein>